<evidence type="ECO:0000313" key="5">
    <source>
        <dbReference type="Proteomes" id="UP000005408"/>
    </source>
</evidence>
<dbReference type="InterPro" id="IPR008979">
    <property type="entry name" value="Galactose-bd-like_sf"/>
</dbReference>
<feature type="domain" description="EGF-like" evidence="3">
    <location>
        <begin position="313"/>
        <end position="344"/>
    </location>
</feature>
<evidence type="ECO:0000256" key="1">
    <source>
        <dbReference type="ARBA" id="ARBA00022536"/>
    </source>
</evidence>
<name>A0A8W8IA22_MAGGI</name>
<dbReference type="InterPro" id="IPR000742">
    <property type="entry name" value="EGF"/>
</dbReference>
<dbReference type="GO" id="GO:0005044">
    <property type="term" value="F:scavenger receptor activity"/>
    <property type="evidence" value="ECO:0007669"/>
    <property type="project" value="InterPro"/>
</dbReference>
<keyword evidence="2" id="KW-0732">Signal</keyword>
<dbReference type="SUPFAM" id="SSF49785">
    <property type="entry name" value="Galactose-binding domain-like"/>
    <property type="match status" value="1"/>
</dbReference>
<dbReference type="InterPro" id="IPR042635">
    <property type="entry name" value="MEGF10/SREC1/2-like"/>
</dbReference>
<protein>
    <recommendedName>
        <fullName evidence="3">EGF-like domain-containing protein</fullName>
    </recommendedName>
</protein>
<dbReference type="PANTHER" id="PTHR24043:SF8">
    <property type="entry name" value="EGF-LIKE DOMAIN-CONTAINING PROTEIN"/>
    <property type="match status" value="1"/>
</dbReference>
<reference evidence="4" key="1">
    <citation type="submission" date="2022-08" db="UniProtKB">
        <authorList>
            <consortium name="EnsemblMetazoa"/>
        </authorList>
    </citation>
    <scope>IDENTIFICATION</scope>
    <source>
        <strain evidence="4">05x7-T-G4-1.051#20</strain>
    </source>
</reference>
<feature type="domain" description="EGF-like" evidence="3">
    <location>
        <begin position="23"/>
        <end position="58"/>
    </location>
</feature>
<dbReference type="Gene3D" id="2.60.120.260">
    <property type="entry name" value="Galactose-binding domain-like"/>
    <property type="match status" value="1"/>
</dbReference>
<feature type="chain" id="PRO_5036449352" description="EGF-like domain-containing protein" evidence="2">
    <location>
        <begin position="25"/>
        <end position="445"/>
    </location>
</feature>
<dbReference type="SMART" id="SM00181">
    <property type="entry name" value="EGF"/>
    <property type="match status" value="4"/>
</dbReference>
<dbReference type="Gene3D" id="2.170.300.10">
    <property type="entry name" value="Tie2 ligand-binding domain superfamily"/>
    <property type="match status" value="1"/>
</dbReference>
<keyword evidence="5" id="KW-1185">Reference proteome</keyword>
<evidence type="ECO:0000256" key="2">
    <source>
        <dbReference type="SAM" id="SignalP"/>
    </source>
</evidence>
<proteinExistence type="predicted"/>
<feature type="domain" description="EGF-like" evidence="3">
    <location>
        <begin position="206"/>
        <end position="240"/>
    </location>
</feature>
<keyword evidence="1" id="KW-0245">EGF-like domain</keyword>
<dbReference type="Proteomes" id="UP000005408">
    <property type="component" value="Unassembled WGS sequence"/>
</dbReference>
<dbReference type="PANTHER" id="PTHR24043">
    <property type="entry name" value="SCAVENGER RECEPTOR CLASS F"/>
    <property type="match status" value="1"/>
</dbReference>
<organism evidence="4 5">
    <name type="scientific">Magallana gigas</name>
    <name type="common">Pacific oyster</name>
    <name type="synonym">Crassostrea gigas</name>
    <dbReference type="NCBI Taxonomy" id="29159"/>
    <lineage>
        <taxon>Eukaryota</taxon>
        <taxon>Metazoa</taxon>
        <taxon>Spiralia</taxon>
        <taxon>Lophotrochozoa</taxon>
        <taxon>Mollusca</taxon>
        <taxon>Bivalvia</taxon>
        <taxon>Autobranchia</taxon>
        <taxon>Pteriomorphia</taxon>
        <taxon>Ostreida</taxon>
        <taxon>Ostreoidea</taxon>
        <taxon>Ostreidae</taxon>
        <taxon>Magallana</taxon>
    </lineage>
</organism>
<dbReference type="EnsemblMetazoa" id="G1314.1">
    <property type="protein sequence ID" value="G1314.1:cds"/>
    <property type="gene ID" value="G1314"/>
</dbReference>
<evidence type="ECO:0000313" key="4">
    <source>
        <dbReference type="EnsemblMetazoa" id="G1314.1:cds"/>
    </source>
</evidence>
<feature type="domain" description="EGF-like" evidence="3">
    <location>
        <begin position="346"/>
        <end position="377"/>
    </location>
</feature>
<dbReference type="AlphaFoldDB" id="A0A8W8IA22"/>
<accession>A0A8W8IA22</accession>
<sequence>MESMFHLLQLLAIFLSLKIIKTQCTEEDNCVCHCQFPCSRTCSSCAMGWSGTTSNYCQRKNIAYRIPAISSTSTETYQGKERSAKNAVDEDPDTYALTKSETNPQLTVTLADTFKIGHIYISLTIEATSPYYVYVTNSTSLSLSDDMLCTLFYKTTRNRYNVNLKCNNNRILTGNQVVIMRDTYNGRLQVFEIKVYQCSLGTYGSLCENECRNCQGNRCDGYTGICLSGCNHGWYGEKCDRKCSSNCETSFCDSVLGCTYCLSGHRGPDCELCERNTYGKNCSLTCKNCQDCDPVLGCKECISGFHGLDCNLSCPQGCRNQKCDRISGHCRDGCNDGFWGETCETPCKDTCGGNKTCYRDNGHCFECSPGKLGPYCLEYCDFRAGSCNRQIFEALLKQIKLMSLSSKRGVFVVFDGVSFARLMTTRTAVERMVSITVVQKDLAGS</sequence>
<feature type="signal peptide" evidence="2">
    <location>
        <begin position="1"/>
        <end position="24"/>
    </location>
</feature>
<evidence type="ECO:0000259" key="3">
    <source>
        <dbReference type="SMART" id="SM00181"/>
    </source>
</evidence>